<feature type="compositionally biased region" description="Polar residues" evidence="1">
    <location>
        <begin position="151"/>
        <end position="160"/>
    </location>
</feature>
<feature type="compositionally biased region" description="Pro residues" evidence="1">
    <location>
        <begin position="287"/>
        <end position="296"/>
    </location>
</feature>
<feature type="domain" description="FH2" evidence="2">
    <location>
        <begin position="364"/>
        <end position="758"/>
    </location>
</feature>
<organism evidence="3 4">
    <name type="scientific">Galdieria partita</name>
    <dbReference type="NCBI Taxonomy" id="83374"/>
    <lineage>
        <taxon>Eukaryota</taxon>
        <taxon>Rhodophyta</taxon>
        <taxon>Bangiophyceae</taxon>
        <taxon>Galdieriales</taxon>
        <taxon>Galdieriaceae</taxon>
        <taxon>Galdieria</taxon>
    </lineage>
</organism>
<dbReference type="Gene3D" id="1.20.58.2220">
    <property type="entry name" value="Formin, FH2 domain"/>
    <property type="match status" value="1"/>
</dbReference>
<dbReference type="InterPro" id="IPR015425">
    <property type="entry name" value="FH2_Formin"/>
</dbReference>
<dbReference type="AlphaFoldDB" id="A0A9C7PVC6"/>
<feature type="compositionally biased region" description="Basic and acidic residues" evidence="1">
    <location>
        <begin position="55"/>
        <end position="67"/>
    </location>
</feature>
<feature type="compositionally biased region" description="Basic residues" evidence="1">
    <location>
        <begin position="116"/>
        <end position="128"/>
    </location>
</feature>
<protein>
    <recommendedName>
        <fullName evidence="2">FH2 domain-containing protein</fullName>
    </recommendedName>
</protein>
<feature type="compositionally biased region" description="Gly residues" evidence="1">
    <location>
        <begin position="271"/>
        <end position="280"/>
    </location>
</feature>
<evidence type="ECO:0000259" key="2">
    <source>
        <dbReference type="PROSITE" id="PS51444"/>
    </source>
</evidence>
<feature type="region of interest" description="Disordered" evidence="1">
    <location>
        <begin position="1"/>
        <end position="163"/>
    </location>
</feature>
<feature type="compositionally biased region" description="Low complexity" evidence="1">
    <location>
        <begin position="26"/>
        <end position="36"/>
    </location>
</feature>
<dbReference type="SMART" id="SM00498">
    <property type="entry name" value="FH2"/>
    <property type="match status" value="1"/>
</dbReference>
<name>A0A9C7PVC6_9RHOD</name>
<dbReference type="PROSITE" id="PS51444">
    <property type="entry name" value="FH2"/>
    <property type="match status" value="1"/>
</dbReference>
<gene>
    <name evidence="3" type="ORF">GpartN1_g3339.t1</name>
</gene>
<dbReference type="OrthoDB" id="410721at2759"/>
<dbReference type="EMBL" id="BQMJ01000025">
    <property type="protein sequence ID" value="GJQ11548.1"/>
    <property type="molecule type" value="Genomic_DNA"/>
</dbReference>
<feature type="compositionally biased region" description="Low complexity" evidence="1">
    <location>
        <begin position="297"/>
        <end position="309"/>
    </location>
</feature>
<dbReference type="PANTHER" id="PTHR45725">
    <property type="entry name" value="FORMIN HOMOLOGY 2 FAMILY MEMBER"/>
    <property type="match status" value="1"/>
</dbReference>
<feature type="region of interest" description="Disordered" evidence="1">
    <location>
        <begin position="270"/>
        <end position="372"/>
    </location>
</feature>
<dbReference type="Proteomes" id="UP001061958">
    <property type="component" value="Unassembled WGS sequence"/>
</dbReference>
<feature type="compositionally biased region" description="Polar residues" evidence="1">
    <location>
        <begin position="38"/>
        <end position="54"/>
    </location>
</feature>
<feature type="compositionally biased region" description="Basic and acidic residues" evidence="1">
    <location>
        <begin position="739"/>
        <end position="751"/>
    </location>
</feature>
<proteinExistence type="predicted"/>
<reference evidence="3" key="2">
    <citation type="submission" date="2022-01" db="EMBL/GenBank/DDBJ databases">
        <authorList>
            <person name="Hirooka S."/>
            <person name="Miyagishima S.Y."/>
        </authorList>
    </citation>
    <scope>NUCLEOTIDE SEQUENCE</scope>
    <source>
        <strain evidence="3">NBRC 102759</strain>
    </source>
</reference>
<feature type="region of interest" description="Disordered" evidence="1">
    <location>
        <begin position="172"/>
        <end position="191"/>
    </location>
</feature>
<feature type="region of interest" description="Disordered" evidence="1">
    <location>
        <begin position="739"/>
        <end position="761"/>
    </location>
</feature>
<dbReference type="Pfam" id="PF02181">
    <property type="entry name" value="FH2"/>
    <property type="match status" value="1"/>
</dbReference>
<keyword evidence="4" id="KW-1185">Reference proteome</keyword>
<dbReference type="InterPro" id="IPR042201">
    <property type="entry name" value="FH2_Formin_sf"/>
</dbReference>
<feature type="compositionally biased region" description="Polar residues" evidence="1">
    <location>
        <begin position="92"/>
        <end position="101"/>
    </location>
</feature>
<sequence length="761" mass="82826">MAAVVANTTDWKDDKEDHNILEVARNNTSNTNNDNTVQHESSSLGTNQASTCRNQDSHKSQHDDNQTSHDTGSTSFKATNGKQDSETDFAQVGSSAAGNNSKMRKLFNVKKNSNLRPKKMRMPLKPIKKNNSNSSASIETASIDENDIESTNEPSNATSNRKFRIPFPKRGLKERSETQDISDVSSEDETPVLTLEERLGEEALEQLRQIAQEFVRDEKGQFMFYIDPARYVGNPKSPGPLNRYSLPPHFSGTLGAGTFGLEFDAGPPIPGYGGQYGPGGTVVPSVPGVPPGPPKPSTGGPTPGTAKPKTGGGVGSKPLLSGSSNKPAARPPTEGLPQQIDKAGPKSAAPPPGGVGGGFKGKTKENVKVGKKDKKALHWNKVPVGQLNGTVWADLNDENIDLDVDELDDLFGVDPSSTGGGGIGSSAQEEQPQQLEILPHKRKHNINVLLATLKMSSDDIKDVVRQLKYKELDEDKLQALVVVSPTEEEETVLREMFGEKEKANQTDSFMMELAQLPGLRGKLQCALSAKTFDEVARDVISDMKTFTKIPEEIMKSSKLLKILELVLRVGNMLNGGTNRGGAHGFKLDTLPGLRTFKSAKGITLVQYIVRLLERKYPGILPVEDELSHLASSAQISLEGIGEDVAQVLDSITTVTEQVQKIGDDPLLAAFKAEMDAFANRSFHIRDQIVELRATLVEKLQTMMEWFGESRNKANRGRQEEVLKLLRTFVEDLNTAKKQNELQDKKEAEKAMKAAKTGASKS</sequence>
<accession>A0A9C7PVC6</accession>
<dbReference type="InterPro" id="IPR051425">
    <property type="entry name" value="Formin_Homology"/>
</dbReference>
<dbReference type="PANTHER" id="PTHR45725:SF1">
    <property type="entry name" value="DISHEVELLED ASSOCIATED ACTIVATOR OF MORPHOGENESIS, ISOFORM D"/>
    <property type="match status" value="1"/>
</dbReference>
<evidence type="ECO:0000313" key="3">
    <source>
        <dbReference type="EMBL" id="GJQ11548.1"/>
    </source>
</evidence>
<feature type="compositionally biased region" description="Polar residues" evidence="1">
    <location>
        <begin position="68"/>
        <end position="82"/>
    </location>
</feature>
<evidence type="ECO:0000313" key="4">
    <source>
        <dbReference type="Proteomes" id="UP001061958"/>
    </source>
</evidence>
<comment type="caution">
    <text evidence="3">The sequence shown here is derived from an EMBL/GenBank/DDBJ whole genome shotgun (WGS) entry which is preliminary data.</text>
</comment>
<feature type="compositionally biased region" description="Basic and acidic residues" evidence="1">
    <location>
        <begin position="10"/>
        <end position="20"/>
    </location>
</feature>
<evidence type="ECO:0000256" key="1">
    <source>
        <dbReference type="SAM" id="MobiDB-lite"/>
    </source>
</evidence>
<reference evidence="3" key="1">
    <citation type="journal article" date="2022" name="Proc. Natl. Acad. Sci. U.S.A.">
        <title>Life cycle and functional genomics of the unicellular red alga Galdieria for elucidating algal and plant evolution and industrial use.</title>
        <authorList>
            <person name="Hirooka S."/>
            <person name="Itabashi T."/>
            <person name="Ichinose T.M."/>
            <person name="Onuma R."/>
            <person name="Fujiwara T."/>
            <person name="Yamashita S."/>
            <person name="Jong L.W."/>
            <person name="Tomita R."/>
            <person name="Iwane A.H."/>
            <person name="Miyagishima S.Y."/>
        </authorList>
    </citation>
    <scope>NUCLEOTIDE SEQUENCE</scope>
    <source>
        <strain evidence="3">NBRC 102759</strain>
    </source>
</reference>
<dbReference type="SUPFAM" id="SSF101447">
    <property type="entry name" value="Formin homology 2 domain (FH2 domain)"/>
    <property type="match status" value="1"/>
</dbReference>